<keyword evidence="2" id="KW-1185">Reference proteome</keyword>
<organism evidence="1 2">
    <name type="scientific">Thelephora terrestris</name>
    <dbReference type="NCBI Taxonomy" id="56493"/>
    <lineage>
        <taxon>Eukaryota</taxon>
        <taxon>Fungi</taxon>
        <taxon>Dikarya</taxon>
        <taxon>Basidiomycota</taxon>
        <taxon>Agaricomycotina</taxon>
        <taxon>Agaricomycetes</taxon>
        <taxon>Thelephorales</taxon>
        <taxon>Thelephoraceae</taxon>
        <taxon>Thelephora</taxon>
    </lineage>
</organism>
<feature type="non-terminal residue" evidence="1">
    <location>
        <position position="160"/>
    </location>
</feature>
<evidence type="ECO:0000313" key="2">
    <source>
        <dbReference type="Proteomes" id="UP000736335"/>
    </source>
</evidence>
<dbReference type="EMBL" id="WIUZ02000008">
    <property type="protein sequence ID" value="KAF9784390.1"/>
    <property type="molecule type" value="Genomic_DNA"/>
</dbReference>
<accession>A0A9P6L651</accession>
<dbReference type="Proteomes" id="UP000736335">
    <property type="component" value="Unassembled WGS sequence"/>
</dbReference>
<reference evidence="1" key="2">
    <citation type="submission" date="2020-11" db="EMBL/GenBank/DDBJ databases">
        <authorList>
            <consortium name="DOE Joint Genome Institute"/>
            <person name="Kuo A."/>
            <person name="Miyauchi S."/>
            <person name="Kiss E."/>
            <person name="Drula E."/>
            <person name="Kohler A."/>
            <person name="Sanchez-Garcia M."/>
            <person name="Andreopoulos B."/>
            <person name="Barry K.W."/>
            <person name="Bonito G."/>
            <person name="Buee M."/>
            <person name="Carver A."/>
            <person name="Chen C."/>
            <person name="Cichocki N."/>
            <person name="Clum A."/>
            <person name="Culley D."/>
            <person name="Crous P.W."/>
            <person name="Fauchery L."/>
            <person name="Girlanda M."/>
            <person name="Hayes R."/>
            <person name="Keri Z."/>
            <person name="Labutti K."/>
            <person name="Lipzen A."/>
            <person name="Lombard V."/>
            <person name="Magnuson J."/>
            <person name="Maillard F."/>
            <person name="Morin E."/>
            <person name="Murat C."/>
            <person name="Nolan M."/>
            <person name="Ohm R."/>
            <person name="Pangilinan J."/>
            <person name="Pereira M."/>
            <person name="Perotto S."/>
            <person name="Peter M."/>
            <person name="Riley R."/>
            <person name="Sitrit Y."/>
            <person name="Stielow B."/>
            <person name="Szollosi G."/>
            <person name="Zifcakova L."/>
            <person name="Stursova M."/>
            <person name="Spatafora J.W."/>
            <person name="Tedersoo L."/>
            <person name="Vaario L.-M."/>
            <person name="Yamada A."/>
            <person name="Yan M."/>
            <person name="Wang P."/>
            <person name="Xu J."/>
            <person name="Bruns T."/>
            <person name="Baldrian P."/>
            <person name="Vilgalys R."/>
            <person name="Henrissat B."/>
            <person name="Grigoriev I.V."/>
            <person name="Hibbett D."/>
            <person name="Nagy L.G."/>
            <person name="Martin F.M."/>
        </authorList>
    </citation>
    <scope>NUCLEOTIDE SEQUENCE</scope>
    <source>
        <strain evidence="1">UH-Tt-Lm1</strain>
    </source>
</reference>
<comment type="caution">
    <text evidence="1">The sequence shown here is derived from an EMBL/GenBank/DDBJ whole genome shotgun (WGS) entry which is preliminary data.</text>
</comment>
<gene>
    <name evidence="1" type="ORF">BJ322DRAFT_1064533</name>
</gene>
<proteinExistence type="predicted"/>
<reference evidence="1" key="1">
    <citation type="journal article" date="2020" name="Nat. Commun.">
        <title>Large-scale genome sequencing of mycorrhizal fungi provides insights into the early evolution of symbiotic traits.</title>
        <authorList>
            <person name="Miyauchi S."/>
            <person name="Kiss E."/>
            <person name="Kuo A."/>
            <person name="Drula E."/>
            <person name="Kohler A."/>
            <person name="Sanchez-Garcia M."/>
            <person name="Morin E."/>
            <person name="Andreopoulos B."/>
            <person name="Barry K.W."/>
            <person name="Bonito G."/>
            <person name="Buee M."/>
            <person name="Carver A."/>
            <person name="Chen C."/>
            <person name="Cichocki N."/>
            <person name="Clum A."/>
            <person name="Culley D."/>
            <person name="Crous P.W."/>
            <person name="Fauchery L."/>
            <person name="Girlanda M."/>
            <person name="Hayes R.D."/>
            <person name="Keri Z."/>
            <person name="LaButti K."/>
            <person name="Lipzen A."/>
            <person name="Lombard V."/>
            <person name="Magnuson J."/>
            <person name="Maillard F."/>
            <person name="Murat C."/>
            <person name="Nolan M."/>
            <person name="Ohm R.A."/>
            <person name="Pangilinan J."/>
            <person name="Pereira M.F."/>
            <person name="Perotto S."/>
            <person name="Peter M."/>
            <person name="Pfister S."/>
            <person name="Riley R."/>
            <person name="Sitrit Y."/>
            <person name="Stielow J.B."/>
            <person name="Szollosi G."/>
            <person name="Zifcakova L."/>
            <person name="Stursova M."/>
            <person name="Spatafora J.W."/>
            <person name="Tedersoo L."/>
            <person name="Vaario L.M."/>
            <person name="Yamada A."/>
            <person name="Yan M."/>
            <person name="Wang P."/>
            <person name="Xu J."/>
            <person name="Bruns T."/>
            <person name="Baldrian P."/>
            <person name="Vilgalys R."/>
            <person name="Dunand C."/>
            <person name="Henrissat B."/>
            <person name="Grigoriev I.V."/>
            <person name="Hibbett D."/>
            <person name="Nagy L.G."/>
            <person name="Martin F.M."/>
        </authorList>
    </citation>
    <scope>NUCLEOTIDE SEQUENCE</scope>
    <source>
        <strain evidence="1">UH-Tt-Lm1</strain>
    </source>
</reference>
<sequence length="160" mass="18134">MPDENDSLLHQFPYAPGRAYTDEAIDKAAKAPPLKNITRAHLPRGYDNYKPPLLHFGWSFEPDALLKWATENGINTTRIYGTLPDGSPDEEHNSLLAVIQPEVLKVLATKAGAPELRLEVKLAMHSKGYFLLTISSNYRLFKDRMERGTPERIEALDRYL</sequence>
<protein>
    <submittedName>
        <fullName evidence="1">Uncharacterized protein</fullName>
    </submittedName>
</protein>
<dbReference type="AlphaFoldDB" id="A0A9P6L651"/>
<name>A0A9P6L651_9AGAM</name>
<evidence type="ECO:0000313" key="1">
    <source>
        <dbReference type="EMBL" id="KAF9784390.1"/>
    </source>
</evidence>